<reference evidence="3" key="1">
    <citation type="submission" date="2016-10" db="EMBL/GenBank/DDBJ databases">
        <authorList>
            <person name="Varghese N."/>
            <person name="Submissions S."/>
        </authorList>
    </citation>
    <scope>NUCLEOTIDE SEQUENCE [LARGE SCALE GENOMIC DNA]</scope>
    <source>
        <strain evidence="3">CGMCC 1.7715</strain>
    </source>
</reference>
<keyword evidence="1" id="KW-0812">Transmembrane</keyword>
<dbReference type="AlphaFoldDB" id="A0A1I5PMC4"/>
<dbReference type="EMBL" id="FOWZ01000004">
    <property type="protein sequence ID" value="SFP35204.1"/>
    <property type="molecule type" value="Genomic_DNA"/>
</dbReference>
<organism evidence="2 3">
    <name type="scientific">Qipengyuania nanhaisediminis</name>
    <dbReference type="NCBI Taxonomy" id="604088"/>
    <lineage>
        <taxon>Bacteria</taxon>
        <taxon>Pseudomonadati</taxon>
        <taxon>Pseudomonadota</taxon>
        <taxon>Alphaproteobacteria</taxon>
        <taxon>Sphingomonadales</taxon>
        <taxon>Erythrobacteraceae</taxon>
        <taxon>Qipengyuania</taxon>
    </lineage>
</organism>
<keyword evidence="1" id="KW-0472">Membrane</keyword>
<proteinExistence type="predicted"/>
<protein>
    <submittedName>
        <fullName evidence="2">Uncharacterized protein</fullName>
    </submittedName>
</protein>
<feature type="transmembrane region" description="Helical" evidence="1">
    <location>
        <begin position="25"/>
        <end position="45"/>
    </location>
</feature>
<dbReference type="RefSeq" id="WP_177201903.1">
    <property type="nucleotide sequence ID" value="NZ_FOWZ01000004.1"/>
</dbReference>
<sequence length="46" mass="5388">MLGLFDVFDVYEGNTKIRASRRGRILRLLAFAFIALLFVLTIRTLW</sequence>
<evidence type="ECO:0000313" key="2">
    <source>
        <dbReference type="EMBL" id="SFP35204.1"/>
    </source>
</evidence>
<keyword evidence="3" id="KW-1185">Reference proteome</keyword>
<gene>
    <name evidence="2" type="ORF">SAMN04488060_2518</name>
</gene>
<name>A0A1I5PMC4_9SPHN</name>
<dbReference type="STRING" id="604088.SAMN04488060_2518"/>
<evidence type="ECO:0000313" key="3">
    <source>
        <dbReference type="Proteomes" id="UP000199331"/>
    </source>
</evidence>
<accession>A0A1I5PMC4</accession>
<evidence type="ECO:0000256" key="1">
    <source>
        <dbReference type="SAM" id="Phobius"/>
    </source>
</evidence>
<keyword evidence="1" id="KW-1133">Transmembrane helix</keyword>
<dbReference type="Proteomes" id="UP000199331">
    <property type="component" value="Unassembled WGS sequence"/>
</dbReference>